<dbReference type="Gene3D" id="1.10.357.10">
    <property type="entry name" value="Tetracycline Repressor, domain 2"/>
    <property type="match status" value="1"/>
</dbReference>
<dbReference type="EMBL" id="JACGWZ010000001">
    <property type="protein sequence ID" value="MBA8824226.1"/>
    <property type="molecule type" value="Genomic_DNA"/>
</dbReference>
<dbReference type="InterPro" id="IPR041490">
    <property type="entry name" value="KstR2_TetR_C"/>
</dbReference>
<keyword evidence="3" id="KW-1185">Reference proteome</keyword>
<dbReference type="SUPFAM" id="SSF48498">
    <property type="entry name" value="Tetracyclin repressor-like, C-terminal domain"/>
    <property type="match status" value="1"/>
</dbReference>
<dbReference type="RefSeq" id="WP_182543358.1">
    <property type="nucleotide sequence ID" value="NZ_JACGWZ010000001.1"/>
</dbReference>
<evidence type="ECO:0000259" key="1">
    <source>
        <dbReference type="Pfam" id="PF17932"/>
    </source>
</evidence>
<dbReference type="Pfam" id="PF17932">
    <property type="entry name" value="TetR_C_24"/>
    <property type="match status" value="1"/>
</dbReference>
<protein>
    <recommendedName>
        <fullName evidence="1">HTH-type transcriptional repressor KstR2 C-terminal domain-containing protein</fullName>
    </recommendedName>
</protein>
<gene>
    <name evidence="2" type="ORF">FHX42_001555</name>
</gene>
<organism evidence="2 3">
    <name type="scientific">Halosaccharopolyspora lacisalsi</name>
    <dbReference type="NCBI Taxonomy" id="1000566"/>
    <lineage>
        <taxon>Bacteria</taxon>
        <taxon>Bacillati</taxon>
        <taxon>Actinomycetota</taxon>
        <taxon>Actinomycetes</taxon>
        <taxon>Pseudonocardiales</taxon>
        <taxon>Pseudonocardiaceae</taxon>
        <taxon>Halosaccharopolyspora</taxon>
    </lineage>
</organism>
<dbReference type="Proteomes" id="UP000569329">
    <property type="component" value="Unassembled WGS sequence"/>
</dbReference>
<sequence length="135" mass="15119">MEDSDNALSRTRALVERFVGRHARHHVVGRVSQCELEALAPEHYDEVLGPRRRSTAMFREAVTRGIEEGAFVDIDVPRVVRAMLSLGVDLVRWYRPDGRDAPEQLGEFCADLALGMVTSRDDDATNPAGQDRSTR</sequence>
<evidence type="ECO:0000313" key="2">
    <source>
        <dbReference type="EMBL" id="MBA8824226.1"/>
    </source>
</evidence>
<accession>A0A839DVE6</accession>
<comment type="caution">
    <text evidence="2">The sequence shown here is derived from an EMBL/GenBank/DDBJ whole genome shotgun (WGS) entry which is preliminary data.</text>
</comment>
<dbReference type="AlphaFoldDB" id="A0A839DVE6"/>
<reference evidence="2 3" key="1">
    <citation type="submission" date="2020-07" db="EMBL/GenBank/DDBJ databases">
        <title>Sequencing the genomes of 1000 actinobacteria strains.</title>
        <authorList>
            <person name="Klenk H.-P."/>
        </authorList>
    </citation>
    <scope>NUCLEOTIDE SEQUENCE [LARGE SCALE GENOMIC DNA]</scope>
    <source>
        <strain evidence="2 3">DSM 45975</strain>
    </source>
</reference>
<proteinExistence type="predicted"/>
<feature type="domain" description="HTH-type transcriptional repressor KstR2 C-terminal" evidence="1">
    <location>
        <begin position="7"/>
        <end position="117"/>
    </location>
</feature>
<name>A0A839DVE6_9PSEU</name>
<evidence type="ECO:0000313" key="3">
    <source>
        <dbReference type="Proteomes" id="UP000569329"/>
    </source>
</evidence>
<dbReference type="InterPro" id="IPR036271">
    <property type="entry name" value="Tet_transcr_reg_TetR-rel_C_sf"/>
</dbReference>